<dbReference type="AlphaFoldDB" id="A0A9N9XN23"/>
<dbReference type="InterPro" id="IPR013320">
    <property type="entry name" value="ConA-like_dom_sf"/>
</dbReference>
<dbReference type="PANTHER" id="PTHR19277">
    <property type="entry name" value="PENTRAXIN"/>
    <property type="match status" value="1"/>
</dbReference>
<evidence type="ECO:0000313" key="10">
    <source>
        <dbReference type="EMBL" id="CAG9859038.1"/>
    </source>
</evidence>
<feature type="compositionally biased region" description="Low complexity" evidence="7">
    <location>
        <begin position="253"/>
        <end position="266"/>
    </location>
</feature>
<organism evidence="10 11">
    <name type="scientific">Phyllotreta striolata</name>
    <name type="common">Striped flea beetle</name>
    <name type="synonym">Crioceris striolata</name>
    <dbReference type="NCBI Taxonomy" id="444603"/>
    <lineage>
        <taxon>Eukaryota</taxon>
        <taxon>Metazoa</taxon>
        <taxon>Ecdysozoa</taxon>
        <taxon>Arthropoda</taxon>
        <taxon>Hexapoda</taxon>
        <taxon>Insecta</taxon>
        <taxon>Pterygota</taxon>
        <taxon>Neoptera</taxon>
        <taxon>Endopterygota</taxon>
        <taxon>Coleoptera</taxon>
        <taxon>Polyphaga</taxon>
        <taxon>Cucujiformia</taxon>
        <taxon>Chrysomeloidea</taxon>
        <taxon>Chrysomelidae</taxon>
        <taxon>Galerucinae</taxon>
        <taxon>Alticini</taxon>
        <taxon>Phyllotreta</taxon>
    </lineage>
</organism>
<dbReference type="OrthoDB" id="8793160at2759"/>
<feature type="signal peptide" evidence="8">
    <location>
        <begin position="1"/>
        <end position="16"/>
    </location>
</feature>
<dbReference type="EMBL" id="OU900095">
    <property type="protein sequence ID" value="CAG9859038.1"/>
    <property type="molecule type" value="Genomic_DNA"/>
</dbReference>
<evidence type="ECO:0000256" key="5">
    <source>
        <dbReference type="ARBA" id="ARBA00023180"/>
    </source>
</evidence>
<reference evidence="10" key="1">
    <citation type="submission" date="2022-01" db="EMBL/GenBank/DDBJ databases">
        <authorList>
            <person name="King R."/>
        </authorList>
    </citation>
    <scope>NUCLEOTIDE SEQUENCE</scope>
</reference>
<evidence type="ECO:0000256" key="1">
    <source>
        <dbReference type="ARBA" id="ARBA00001913"/>
    </source>
</evidence>
<evidence type="ECO:0000256" key="7">
    <source>
        <dbReference type="SAM" id="MobiDB-lite"/>
    </source>
</evidence>
<keyword evidence="2" id="KW-0479">Metal-binding</keyword>
<comment type="cofactor">
    <cofactor evidence="1">
        <name>Ca(2+)</name>
        <dbReference type="ChEBI" id="CHEBI:29108"/>
    </cofactor>
</comment>
<dbReference type="SUPFAM" id="SSF49899">
    <property type="entry name" value="Concanavalin A-like lectins/glucanases"/>
    <property type="match status" value="1"/>
</dbReference>
<dbReference type="InterPro" id="IPR051360">
    <property type="entry name" value="Neuronal_Pentraxin_Related"/>
</dbReference>
<evidence type="ECO:0000256" key="6">
    <source>
        <dbReference type="PROSITE-ProRule" id="PRU01172"/>
    </source>
</evidence>
<keyword evidence="4" id="KW-1015">Disulfide bond</keyword>
<dbReference type="GO" id="GO:0046872">
    <property type="term" value="F:metal ion binding"/>
    <property type="evidence" value="ECO:0007669"/>
    <property type="project" value="UniProtKB-KW"/>
</dbReference>
<dbReference type="Proteomes" id="UP001153712">
    <property type="component" value="Chromosome 2"/>
</dbReference>
<dbReference type="SMART" id="SM00159">
    <property type="entry name" value="PTX"/>
    <property type="match status" value="1"/>
</dbReference>
<keyword evidence="8" id="KW-0732">Signal</keyword>
<dbReference type="Gene3D" id="2.60.120.200">
    <property type="match status" value="1"/>
</dbReference>
<evidence type="ECO:0000256" key="8">
    <source>
        <dbReference type="SAM" id="SignalP"/>
    </source>
</evidence>
<keyword evidence="11" id="KW-1185">Reference proteome</keyword>
<name>A0A9N9XN23_PHYSR</name>
<sequence length="536" mass="60527">MYKYLGLCLVLTCTAGVHDPDAWRPYHHHEVYQGLQHSPIAAFQEDYQQSQVPGRDQCQVYKVGFTQDLYFQYIQYKTEIPDLKQFTLCFWTKFYNHSNDHPIFSYAVDGQPRAIYSWISNTERSSYFSLVVEGHTFYRLNYPFRLNRWYHTCQSWNGKTGEWQIWVNAERVGRGFHNRLVNHVIPGGGIAITGQEQRQLGGGFQEGVEAPKGSGGMLGEITMLQLYKVALTAGKAHKDHKHHHAHQFDHNGRAITTPAPTTPRNRPALPQHPLLTAGQLNKNLRINLANGPQTVQGQQYDTQFVNGQFVGNLLTQQLAAQQQQQQQQQLIPQLPQQPQQFVQSQPQQFVQSQPQQIIQSQPQQQFLPQRDTGLLPQQDSGPYSRQFVSFGDTAIVDTDFNHAVADSSAPAALETHNVFKRHSDQRTRTKLKRRQIAGGGIFDGSVVGPGGTYSFDQSLLYGLAGVGQNEAISEKQKQTEDEREPAEAEVKAVLNVCTGCDPEPFDKALVFGWRTVPKKLYSGAFYTPAVPECKVF</sequence>
<feature type="domain" description="Pentraxin (PTX)" evidence="9">
    <location>
        <begin position="59"/>
        <end position="277"/>
    </location>
</feature>
<feature type="region of interest" description="Disordered" evidence="7">
    <location>
        <begin position="337"/>
        <end position="366"/>
    </location>
</feature>
<gene>
    <name evidence="10" type="ORF">PHYEVI_LOCUS5416</name>
</gene>
<evidence type="ECO:0000313" key="11">
    <source>
        <dbReference type="Proteomes" id="UP001153712"/>
    </source>
</evidence>
<keyword evidence="3" id="KW-0106">Calcium</keyword>
<proteinExistence type="predicted"/>
<evidence type="ECO:0000256" key="2">
    <source>
        <dbReference type="ARBA" id="ARBA00022723"/>
    </source>
</evidence>
<dbReference type="PRINTS" id="PR00895">
    <property type="entry name" value="PENTAXIN"/>
</dbReference>
<dbReference type="Pfam" id="PF00354">
    <property type="entry name" value="Pentaxin"/>
    <property type="match status" value="1"/>
</dbReference>
<feature type="region of interest" description="Disordered" evidence="7">
    <location>
        <begin position="244"/>
        <end position="266"/>
    </location>
</feature>
<protein>
    <recommendedName>
        <fullName evidence="9">Pentraxin (PTX) domain-containing protein</fullName>
    </recommendedName>
</protein>
<feature type="chain" id="PRO_5040117768" description="Pentraxin (PTX) domain-containing protein" evidence="8">
    <location>
        <begin position="17"/>
        <end position="536"/>
    </location>
</feature>
<dbReference type="InterPro" id="IPR001759">
    <property type="entry name" value="PTX_dom"/>
</dbReference>
<keyword evidence="5" id="KW-0325">Glycoprotein</keyword>
<comment type="caution">
    <text evidence="6">Lacks conserved residue(s) required for the propagation of feature annotation.</text>
</comment>
<evidence type="ECO:0000259" key="9">
    <source>
        <dbReference type="PROSITE" id="PS51828"/>
    </source>
</evidence>
<evidence type="ECO:0000256" key="4">
    <source>
        <dbReference type="ARBA" id="ARBA00023157"/>
    </source>
</evidence>
<accession>A0A9N9XN23</accession>
<dbReference type="PROSITE" id="PS51828">
    <property type="entry name" value="PTX_2"/>
    <property type="match status" value="1"/>
</dbReference>
<evidence type="ECO:0000256" key="3">
    <source>
        <dbReference type="ARBA" id="ARBA00022837"/>
    </source>
</evidence>
<dbReference type="PANTHER" id="PTHR19277:SF125">
    <property type="entry name" value="B6"/>
    <property type="match status" value="1"/>
</dbReference>